<keyword evidence="3" id="KW-1185">Reference proteome</keyword>
<evidence type="ECO:0000313" key="2">
    <source>
        <dbReference type="EMBL" id="MBB5709867.1"/>
    </source>
</evidence>
<dbReference type="Proteomes" id="UP000527143">
    <property type="component" value="Unassembled WGS sequence"/>
</dbReference>
<gene>
    <name evidence="2" type="ORF">FHT02_001089</name>
</gene>
<dbReference type="InterPro" id="IPR045497">
    <property type="entry name" value="DUF6438"/>
</dbReference>
<accession>A0A840Y952</accession>
<dbReference type="EMBL" id="JACIJF010000002">
    <property type="protein sequence ID" value="MBB5709867.1"/>
    <property type="molecule type" value="Genomic_DNA"/>
</dbReference>
<sequence length="168" mass="17850">MGRQWMAIGAAALALAGCASDGARPGGTPVAIEADSITLETAPCHGRCPVYAVVVRPDGTGVFEGKQYTAVTGERPFRLSREQYDAFAAKLEPYRPAQGEVRYEMGSANCGNAPTDMPSTEVHWTRAIGDSQTLHFYHGCRVENAALAQALRDAPGMLPIGEMIGARP</sequence>
<organism evidence="2 3">
    <name type="scientific">Sphingomonas xinjiangensis</name>
    <dbReference type="NCBI Taxonomy" id="643568"/>
    <lineage>
        <taxon>Bacteria</taxon>
        <taxon>Pseudomonadati</taxon>
        <taxon>Pseudomonadota</taxon>
        <taxon>Alphaproteobacteria</taxon>
        <taxon>Sphingomonadales</taxon>
        <taxon>Sphingomonadaceae</taxon>
        <taxon>Sphingomonas</taxon>
    </lineage>
</organism>
<dbReference type="Pfam" id="PF20033">
    <property type="entry name" value="DUF6438"/>
    <property type="match status" value="1"/>
</dbReference>
<dbReference type="PROSITE" id="PS51257">
    <property type="entry name" value="PROKAR_LIPOPROTEIN"/>
    <property type="match status" value="1"/>
</dbReference>
<reference evidence="2 3" key="1">
    <citation type="submission" date="2020-08" db="EMBL/GenBank/DDBJ databases">
        <title>Genomic Encyclopedia of Type Strains, Phase IV (KMG-IV): sequencing the most valuable type-strain genomes for metagenomic binning, comparative biology and taxonomic classification.</title>
        <authorList>
            <person name="Goeker M."/>
        </authorList>
    </citation>
    <scope>NUCLEOTIDE SEQUENCE [LARGE SCALE GENOMIC DNA]</scope>
    <source>
        <strain evidence="2 3">DSM 26736</strain>
    </source>
</reference>
<feature type="domain" description="DUF6438" evidence="1">
    <location>
        <begin position="36"/>
        <end position="150"/>
    </location>
</feature>
<evidence type="ECO:0000259" key="1">
    <source>
        <dbReference type="Pfam" id="PF20033"/>
    </source>
</evidence>
<protein>
    <recommendedName>
        <fullName evidence="1">DUF6438 domain-containing protein</fullName>
    </recommendedName>
</protein>
<proteinExistence type="predicted"/>
<comment type="caution">
    <text evidence="2">The sequence shown here is derived from an EMBL/GenBank/DDBJ whole genome shotgun (WGS) entry which is preliminary data.</text>
</comment>
<name>A0A840Y952_9SPHN</name>
<dbReference type="AlphaFoldDB" id="A0A840Y952"/>
<evidence type="ECO:0000313" key="3">
    <source>
        <dbReference type="Proteomes" id="UP000527143"/>
    </source>
</evidence>
<dbReference type="RefSeq" id="WP_184085216.1">
    <property type="nucleotide sequence ID" value="NZ_JACIJF010000002.1"/>
</dbReference>